<dbReference type="EMBL" id="LR215050">
    <property type="protein sequence ID" value="VEU82219.1"/>
    <property type="molecule type" value="Genomic_DNA"/>
</dbReference>
<evidence type="ECO:0000313" key="7">
    <source>
        <dbReference type="Proteomes" id="UP000290909"/>
    </source>
</evidence>
<evidence type="ECO:0000256" key="2">
    <source>
        <dbReference type="ARBA" id="ARBA00022448"/>
    </source>
</evidence>
<name>A0A449BID8_9MOLU</name>
<reference evidence="6 7" key="1">
    <citation type="submission" date="2019-01" db="EMBL/GenBank/DDBJ databases">
        <authorList>
            <consortium name="Pathogen Informatics"/>
        </authorList>
    </citation>
    <scope>NUCLEOTIDE SEQUENCE [LARGE SCALE GENOMIC DNA]</scope>
    <source>
        <strain evidence="6 7">NCTC10172</strain>
    </source>
</reference>
<dbReference type="EC" id="3.6.3.-" evidence="6"/>
<dbReference type="SMART" id="SM00382">
    <property type="entry name" value="AAA"/>
    <property type="match status" value="1"/>
</dbReference>
<dbReference type="RefSeq" id="WP_035369095.1">
    <property type="nucleotide sequence ID" value="NZ_LR215050.1"/>
</dbReference>
<dbReference type="PANTHER" id="PTHR42711">
    <property type="entry name" value="ABC TRANSPORTER ATP-BINDING PROTEIN"/>
    <property type="match status" value="1"/>
</dbReference>
<dbReference type="InterPro" id="IPR003593">
    <property type="entry name" value="AAA+_ATPase"/>
</dbReference>
<dbReference type="STRING" id="1408416.GCA_000702765_00782"/>
<gene>
    <name evidence="6" type="primary">drrA_1</name>
    <name evidence="6" type="ORF">NCTC10172_00227</name>
</gene>
<dbReference type="PANTHER" id="PTHR42711:SF5">
    <property type="entry name" value="ABC TRANSPORTER ATP-BINDING PROTEIN NATA"/>
    <property type="match status" value="1"/>
</dbReference>
<dbReference type="PROSITE" id="PS50893">
    <property type="entry name" value="ABC_TRANSPORTER_2"/>
    <property type="match status" value="1"/>
</dbReference>
<evidence type="ECO:0000313" key="6">
    <source>
        <dbReference type="EMBL" id="VEU82219.1"/>
    </source>
</evidence>
<proteinExistence type="inferred from homology"/>
<dbReference type="Gene3D" id="3.40.50.300">
    <property type="entry name" value="P-loop containing nucleotide triphosphate hydrolases"/>
    <property type="match status" value="1"/>
</dbReference>
<dbReference type="Proteomes" id="UP000290909">
    <property type="component" value="Chromosome"/>
</dbReference>
<dbReference type="KEGG" id="ahk:NCTC10172_00227"/>
<dbReference type="Pfam" id="PF00005">
    <property type="entry name" value="ABC_tran"/>
    <property type="match status" value="1"/>
</dbReference>
<dbReference type="GO" id="GO:0016887">
    <property type="term" value="F:ATP hydrolysis activity"/>
    <property type="evidence" value="ECO:0007669"/>
    <property type="project" value="InterPro"/>
</dbReference>
<evidence type="ECO:0000256" key="1">
    <source>
        <dbReference type="ARBA" id="ARBA00005417"/>
    </source>
</evidence>
<feature type="domain" description="ABC transporter" evidence="5">
    <location>
        <begin position="18"/>
        <end position="249"/>
    </location>
</feature>
<evidence type="ECO:0000256" key="4">
    <source>
        <dbReference type="ARBA" id="ARBA00022840"/>
    </source>
</evidence>
<keyword evidence="2" id="KW-0813">Transport</keyword>
<dbReference type="InterPro" id="IPR050763">
    <property type="entry name" value="ABC_transporter_ATP-binding"/>
</dbReference>
<keyword evidence="6" id="KW-0378">Hydrolase</keyword>
<accession>A0A449BID8</accession>
<evidence type="ECO:0000259" key="5">
    <source>
        <dbReference type="PROSITE" id="PS50893"/>
    </source>
</evidence>
<protein>
    <submittedName>
        <fullName evidence="6">ABC transporter ATP-binding protein</fullName>
        <ecNumber evidence="6">3.6.3.-</ecNumber>
    </submittedName>
</protein>
<dbReference type="SUPFAM" id="SSF52540">
    <property type="entry name" value="P-loop containing nucleoside triphosphate hydrolases"/>
    <property type="match status" value="1"/>
</dbReference>
<keyword evidence="4 6" id="KW-0067">ATP-binding</keyword>
<sequence>MEEILVVNGLNKTFKLSKKQQKIDKTDNPVKVAVKDLSFKAYKGEIYGLLGPNGAGKTTTLRMISTLIKPDSGDALVDGVSINDDPDLVRSKIGFLTSELKLEDFFTPNYLYDFFSNLHQVDKEVAQKRKEEVFKKFGIDKFAEVKVGDLSTGMKQKISLVISVVHNPNIIIFDEPTNGLDIITAKTVTDFLVDLKNEGKSIILSTHIFSLVEKLCDRVGIIIDGKMVLEGNFSEITKDMTIEERFFELYDKKGEA</sequence>
<keyword evidence="7" id="KW-1185">Reference proteome</keyword>
<evidence type="ECO:0000256" key="3">
    <source>
        <dbReference type="ARBA" id="ARBA00022741"/>
    </source>
</evidence>
<dbReference type="AlphaFoldDB" id="A0A449BID8"/>
<comment type="similarity">
    <text evidence="1">Belongs to the ABC transporter superfamily.</text>
</comment>
<dbReference type="InterPro" id="IPR003439">
    <property type="entry name" value="ABC_transporter-like_ATP-bd"/>
</dbReference>
<keyword evidence="3" id="KW-0547">Nucleotide-binding</keyword>
<organism evidence="6 7">
    <name type="scientific">Acholeplasma hippikon</name>
    <dbReference type="NCBI Taxonomy" id="264636"/>
    <lineage>
        <taxon>Bacteria</taxon>
        <taxon>Bacillati</taxon>
        <taxon>Mycoplasmatota</taxon>
        <taxon>Mollicutes</taxon>
        <taxon>Acholeplasmatales</taxon>
        <taxon>Acholeplasmataceae</taxon>
        <taxon>Acholeplasma</taxon>
    </lineage>
</organism>
<dbReference type="InterPro" id="IPR027417">
    <property type="entry name" value="P-loop_NTPase"/>
</dbReference>
<dbReference type="GO" id="GO:0005524">
    <property type="term" value="F:ATP binding"/>
    <property type="evidence" value="ECO:0007669"/>
    <property type="project" value="UniProtKB-KW"/>
</dbReference>